<dbReference type="InterPro" id="IPR036390">
    <property type="entry name" value="WH_DNA-bd_sf"/>
</dbReference>
<keyword evidence="3" id="KW-0804">Transcription</keyword>
<keyword evidence="2 5" id="KW-0238">DNA-binding</keyword>
<evidence type="ECO:0000313" key="6">
    <source>
        <dbReference type="Proteomes" id="UP000182375"/>
    </source>
</evidence>
<dbReference type="PANTHER" id="PTHR33204:SF37">
    <property type="entry name" value="HTH-TYPE TRANSCRIPTIONAL REGULATOR YODB"/>
    <property type="match status" value="1"/>
</dbReference>
<dbReference type="PANTHER" id="PTHR33204">
    <property type="entry name" value="TRANSCRIPTIONAL REGULATOR, MARR FAMILY"/>
    <property type="match status" value="1"/>
</dbReference>
<dbReference type="AlphaFoldDB" id="A0A1H4MZD4"/>
<name>A0A1H4MZD4_9ACTN</name>
<accession>A0A1H4MZD4</accession>
<dbReference type="GO" id="GO:0003677">
    <property type="term" value="F:DNA binding"/>
    <property type="evidence" value="ECO:0007669"/>
    <property type="project" value="UniProtKB-KW"/>
</dbReference>
<evidence type="ECO:0000256" key="1">
    <source>
        <dbReference type="ARBA" id="ARBA00023015"/>
    </source>
</evidence>
<protein>
    <submittedName>
        <fullName evidence="5">DNA-binding transcriptional regulator, HxlR family</fullName>
    </submittedName>
</protein>
<gene>
    <name evidence="5" type="ORF">SAMN04490357_0618</name>
</gene>
<evidence type="ECO:0000313" key="5">
    <source>
        <dbReference type="EMBL" id="SEB87722.1"/>
    </source>
</evidence>
<proteinExistence type="predicted"/>
<reference evidence="5 6" key="1">
    <citation type="submission" date="2016-10" db="EMBL/GenBank/DDBJ databases">
        <authorList>
            <person name="de Groot N.N."/>
        </authorList>
    </citation>
    <scope>NUCLEOTIDE SEQUENCE [LARGE SCALE GENOMIC DNA]</scope>
    <source>
        <strain evidence="5 6">DSM 40306</strain>
    </source>
</reference>
<dbReference type="Gene3D" id="1.10.10.10">
    <property type="entry name" value="Winged helix-like DNA-binding domain superfamily/Winged helix DNA-binding domain"/>
    <property type="match status" value="1"/>
</dbReference>
<dbReference type="InterPro" id="IPR002577">
    <property type="entry name" value="HTH_HxlR"/>
</dbReference>
<dbReference type="Proteomes" id="UP000182375">
    <property type="component" value="Unassembled WGS sequence"/>
</dbReference>
<feature type="domain" description="HTH hxlR-type" evidence="4">
    <location>
        <begin position="34"/>
        <end position="132"/>
    </location>
</feature>
<sequence>MPGKVADPVVSARIPHYGGPVTTPLDPEMFDPVCPSGLMPFRAGDKWAGMIIQCLAEGPRRFSELRVPLRNITPKVLTKSLRALERDGFVVRTESAGAPRHVAYRLTPLGRSLLGLLDAARDWAEAHLDEVLDAREAAQARLPR</sequence>
<keyword evidence="1" id="KW-0805">Transcription regulation</keyword>
<dbReference type="PROSITE" id="PS51118">
    <property type="entry name" value="HTH_HXLR"/>
    <property type="match status" value="1"/>
</dbReference>
<evidence type="ECO:0000259" key="4">
    <source>
        <dbReference type="PROSITE" id="PS51118"/>
    </source>
</evidence>
<evidence type="ECO:0000256" key="2">
    <source>
        <dbReference type="ARBA" id="ARBA00023125"/>
    </source>
</evidence>
<dbReference type="InterPro" id="IPR036388">
    <property type="entry name" value="WH-like_DNA-bd_sf"/>
</dbReference>
<organism evidence="5 6">
    <name type="scientific">Streptomyces misionensis</name>
    <dbReference type="NCBI Taxonomy" id="67331"/>
    <lineage>
        <taxon>Bacteria</taxon>
        <taxon>Bacillati</taxon>
        <taxon>Actinomycetota</taxon>
        <taxon>Actinomycetes</taxon>
        <taxon>Kitasatosporales</taxon>
        <taxon>Streptomycetaceae</taxon>
        <taxon>Streptomyces</taxon>
    </lineage>
</organism>
<dbReference type="CDD" id="cd00090">
    <property type="entry name" value="HTH_ARSR"/>
    <property type="match status" value="1"/>
</dbReference>
<dbReference type="EMBL" id="FNTD01000004">
    <property type="protein sequence ID" value="SEB87722.1"/>
    <property type="molecule type" value="Genomic_DNA"/>
</dbReference>
<dbReference type="SUPFAM" id="SSF46785">
    <property type="entry name" value="Winged helix' DNA-binding domain"/>
    <property type="match status" value="1"/>
</dbReference>
<evidence type="ECO:0000256" key="3">
    <source>
        <dbReference type="ARBA" id="ARBA00023163"/>
    </source>
</evidence>
<dbReference type="Pfam" id="PF01638">
    <property type="entry name" value="HxlR"/>
    <property type="match status" value="1"/>
</dbReference>
<dbReference type="STRING" id="67331.SAMN04490357_0618"/>
<dbReference type="InterPro" id="IPR011991">
    <property type="entry name" value="ArsR-like_HTH"/>
</dbReference>